<gene>
    <name evidence="2" type="ORF">FSP39_018259</name>
</gene>
<dbReference type="Proteomes" id="UP001186944">
    <property type="component" value="Unassembled WGS sequence"/>
</dbReference>
<dbReference type="InterPro" id="IPR001478">
    <property type="entry name" value="PDZ"/>
</dbReference>
<reference evidence="2" key="1">
    <citation type="submission" date="2019-08" db="EMBL/GenBank/DDBJ databases">
        <title>The improved chromosome-level genome for the pearl oyster Pinctada fucata martensii using PacBio sequencing and Hi-C.</title>
        <authorList>
            <person name="Zheng Z."/>
        </authorList>
    </citation>
    <scope>NUCLEOTIDE SEQUENCE</scope>
    <source>
        <strain evidence="2">ZZ-2019</strain>
        <tissue evidence="2">Adductor muscle</tissue>
    </source>
</reference>
<dbReference type="PROSITE" id="PS50106">
    <property type="entry name" value="PDZ"/>
    <property type="match status" value="1"/>
</dbReference>
<sequence>MEGEGTNLIRVKLIKQRMDGLGFLIKPRKIKPHVSVSALVAGGMAEQSGLVYVGDVVIRVNEIDVSDMSYENAVELLKALPVDAPVALLLAGPRWLLNAFRDHISRERCTEDHSGHSTFVRLRRPLLVD</sequence>
<evidence type="ECO:0000259" key="1">
    <source>
        <dbReference type="PROSITE" id="PS50106"/>
    </source>
</evidence>
<comment type="caution">
    <text evidence="2">The sequence shown here is derived from an EMBL/GenBank/DDBJ whole genome shotgun (WGS) entry which is preliminary data.</text>
</comment>
<evidence type="ECO:0000313" key="3">
    <source>
        <dbReference type="Proteomes" id="UP001186944"/>
    </source>
</evidence>
<name>A0AA88XGL9_PINIB</name>
<dbReference type="Pfam" id="PF00595">
    <property type="entry name" value="PDZ"/>
    <property type="match status" value="1"/>
</dbReference>
<dbReference type="AlphaFoldDB" id="A0AA88XGL9"/>
<dbReference type="SMART" id="SM00228">
    <property type="entry name" value="PDZ"/>
    <property type="match status" value="1"/>
</dbReference>
<evidence type="ECO:0000313" key="2">
    <source>
        <dbReference type="EMBL" id="KAK3084751.1"/>
    </source>
</evidence>
<dbReference type="EMBL" id="VSWD01000013">
    <property type="protein sequence ID" value="KAK3084751.1"/>
    <property type="molecule type" value="Genomic_DNA"/>
</dbReference>
<protein>
    <recommendedName>
        <fullName evidence="1">PDZ domain-containing protein</fullName>
    </recommendedName>
</protein>
<dbReference type="InterPro" id="IPR036034">
    <property type="entry name" value="PDZ_sf"/>
</dbReference>
<organism evidence="2 3">
    <name type="scientific">Pinctada imbricata</name>
    <name type="common">Atlantic pearl-oyster</name>
    <name type="synonym">Pinctada martensii</name>
    <dbReference type="NCBI Taxonomy" id="66713"/>
    <lineage>
        <taxon>Eukaryota</taxon>
        <taxon>Metazoa</taxon>
        <taxon>Spiralia</taxon>
        <taxon>Lophotrochozoa</taxon>
        <taxon>Mollusca</taxon>
        <taxon>Bivalvia</taxon>
        <taxon>Autobranchia</taxon>
        <taxon>Pteriomorphia</taxon>
        <taxon>Pterioida</taxon>
        <taxon>Pterioidea</taxon>
        <taxon>Pteriidae</taxon>
        <taxon>Pinctada</taxon>
    </lineage>
</organism>
<feature type="domain" description="PDZ" evidence="1">
    <location>
        <begin position="10"/>
        <end position="78"/>
    </location>
</feature>
<dbReference type="Gene3D" id="2.30.42.10">
    <property type="match status" value="1"/>
</dbReference>
<keyword evidence="3" id="KW-1185">Reference proteome</keyword>
<accession>A0AA88XGL9</accession>
<dbReference type="SUPFAM" id="SSF50156">
    <property type="entry name" value="PDZ domain-like"/>
    <property type="match status" value="1"/>
</dbReference>
<proteinExistence type="predicted"/>